<reference evidence="1 2" key="1">
    <citation type="journal article" date="2020" name="Nature">
        <title>Bacterial chemolithoautotrophy via manganese oxidation.</title>
        <authorList>
            <person name="Yu H."/>
            <person name="Leadbetter J.R."/>
        </authorList>
    </citation>
    <scope>NUCLEOTIDE SEQUENCE [LARGE SCALE GENOMIC DNA]</scope>
    <source>
        <strain evidence="1 2">Mn-1</strain>
    </source>
</reference>
<evidence type="ECO:0000313" key="2">
    <source>
        <dbReference type="Proteomes" id="UP000534783"/>
    </source>
</evidence>
<dbReference type="AlphaFoldDB" id="A0A7X6IC30"/>
<proteinExistence type="predicted"/>
<keyword evidence="2" id="KW-1185">Reference proteome</keyword>
<evidence type="ECO:0008006" key="3">
    <source>
        <dbReference type="Google" id="ProtNLM"/>
    </source>
</evidence>
<protein>
    <recommendedName>
        <fullName evidence="3">Type 4 fimbrial biogenesis protein PilX N-terminal domain-containing protein</fullName>
    </recommendedName>
</protein>
<accession>A0A7X6IC30</accession>
<dbReference type="EMBL" id="VTOW01000003">
    <property type="protein sequence ID" value="NKE72055.1"/>
    <property type="molecule type" value="Genomic_DNA"/>
</dbReference>
<name>A0A7X6IC30_9BACT</name>
<sequence>MKNENGTAIFAALMLLVLATGLGLLAFHVSTGELQISAYAGRALASTYLAESGVEKVLSWVAEPARSPDPPFFAELPTRRCDGERTSPDFQLSEAHMDDHGEGPFAEISERGKIVDLRLYKPSHPEGICTVQSGAVAGKGAAKVVQVEIARNPMPPITAAIQGFGETGVSAPVWGHWGPIRYAGGVRLGPRPERIPTINPILSPHSHPYREEGLNEDPVVEIHIERGITGPPIGRRPNVYENDSAVRLDSFTPNQLTEIKNFIKKRGGYYVVSPSGRLEQNGADRGEFDEVFGNPGGEYALAWIDVLPGYSRSGPIRLGRKNYKGYFYFSGDIQIEDERSQIGMTVQVHAHPWSASHPFPIALDYIRLDGFFFTPGAIELQGPFAAYGAVYAGQGFTGPGAENLQIWYNKDFASAAYSSIPPLIRLKGTWRYIPPDM</sequence>
<evidence type="ECO:0000313" key="1">
    <source>
        <dbReference type="EMBL" id="NKE72055.1"/>
    </source>
</evidence>
<gene>
    <name evidence="1" type="ORF">MNODULE_15000</name>
</gene>
<organism evidence="1 2">
    <name type="scientific">Candidatus Manganitrophus noduliformans</name>
    <dbReference type="NCBI Taxonomy" id="2606439"/>
    <lineage>
        <taxon>Bacteria</taxon>
        <taxon>Pseudomonadati</taxon>
        <taxon>Nitrospirota</taxon>
        <taxon>Nitrospiria</taxon>
        <taxon>Candidatus Troglogloeales</taxon>
        <taxon>Candidatus Manganitrophaceae</taxon>
        <taxon>Candidatus Manganitrophus</taxon>
    </lineage>
</organism>
<dbReference type="Proteomes" id="UP000534783">
    <property type="component" value="Unassembled WGS sequence"/>
</dbReference>
<dbReference type="RefSeq" id="WP_168061378.1">
    <property type="nucleotide sequence ID" value="NZ_VTOW01000003.1"/>
</dbReference>
<comment type="caution">
    <text evidence="1">The sequence shown here is derived from an EMBL/GenBank/DDBJ whole genome shotgun (WGS) entry which is preliminary data.</text>
</comment>